<keyword evidence="2" id="KW-0349">Heme</keyword>
<dbReference type="Proteomes" id="UP000000466">
    <property type="component" value="Chromosome"/>
</dbReference>
<dbReference type="GO" id="GO:0020037">
    <property type="term" value="F:heme binding"/>
    <property type="evidence" value="ECO:0007669"/>
    <property type="project" value="InterPro"/>
</dbReference>
<dbReference type="RefSeq" id="WP_015048896.1">
    <property type="nucleotide sequence ID" value="NC_018868.3"/>
</dbReference>
<dbReference type="InterPro" id="IPR001486">
    <property type="entry name" value="Hemoglobin_trunc"/>
</dbReference>
<evidence type="ECO:0000256" key="5">
    <source>
        <dbReference type="ARBA" id="ARBA00034496"/>
    </source>
</evidence>
<dbReference type="CDD" id="cd14773">
    <property type="entry name" value="TrHb2_PhHbO-like_O"/>
    <property type="match status" value="1"/>
</dbReference>
<dbReference type="InterPro" id="IPR044203">
    <property type="entry name" value="GlbO/GLB3-like"/>
</dbReference>
<keyword evidence="7" id="KW-1185">Reference proteome</keyword>
<evidence type="ECO:0000256" key="4">
    <source>
        <dbReference type="ARBA" id="ARBA00023004"/>
    </source>
</evidence>
<comment type="similarity">
    <text evidence="5">Belongs to the truncated hemoglobin family. Group II subfamily.</text>
</comment>
<dbReference type="GO" id="GO:0046872">
    <property type="term" value="F:metal ion binding"/>
    <property type="evidence" value="ECO:0007669"/>
    <property type="project" value="UniProtKB-KW"/>
</dbReference>
<dbReference type="Gene3D" id="1.10.490.10">
    <property type="entry name" value="Globins"/>
    <property type="match status" value="1"/>
</dbReference>
<dbReference type="Pfam" id="PF01152">
    <property type="entry name" value="Bac_globin"/>
    <property type="match status" value="1"/>
</dbReference>
<evidence type="ECO:0000313" key="7">
    <source>
        <dbReference type="Proteomes" id="UP000000466"/>
    </source>
</evidence>
<dbReference type="PANTHER" id="PTHR47366">
    <property type="entry name" value="TWO-ON-TWO HEMOGLOBIN-3"/>
    <property type="match status" value="1"/>
</dbReference>
<accession>K4KRH7</accession>
<organism evidence="6 7">
    <name type="scientific">Simiduia agarivorans (strain DSM 21679 / JCM 13881 / BCRC 17597 / SA1)</name>
    <dbReference type="NCBI Taxonomy" id="1117647"/>
    <lineage>
        <taxon>Bacteria</taxon>
        <taxon>Pseudomonadati</taxon>
        <taxon>Pseudomonadota</taxon>
        <taxon>Gammaproteobacteria</taxon>
        <taxon>Cellvibrionales</taxon>
        <taxon>Cellvibrionaceae</taxon>
        <taxon>Simiduia</taxon>
    </lineage>
</organism>
<dbReference type="PANTHER" id="PTHR47366:SF1">
    <property type="entry name" value="TWO-ON-TWO HEMOGLOBIN-3"/>
    <property type="match status" value="1"/>
</dbReference>
<keyword evidence="4" id="KW-0408">Iron</keyword>
<evidence type="ECO:0008006" key="8">
    <source>
        <dbReference type="Google" id="ProtNLM"/>
    </source>
</evidence>
<dbReference type="EMBL" id="CP003746">
    <property type="protein sequence ID" value="AFV00744.1"/>
    <property type="molecule type" value="Genomic_DNA"/>
</dbReference>
<dbReference type="SUPFAM" id="SSF46458">
    <property type="entry name" value="Globin-like"/>
    <property type="match status" value="1"/>
</dbReference>
<dbReference type="GO" id="GO:0005344">
    <property type="term" value="F:oxygen carrier activity"/>
    <property type="evidence" value="ECO:0007669"/>
    <property type="project" value="InterPro"/>
</dbReference>
<gene>
    <name evidence="6" type="ordered locus">M5M_18075</name>
</gene>
<dbReference type="OrthoDB" id="9790913at2"/>
<name>K4KRH7_SIMAS</name>
<evidence type="ECO:0000256" key="1">
    <source>
        <dbReference type="ARBA" id="ARBA00022448"/>
    </source>
</evidence>
<dbReference type="InterPro" id="IPR012292">
    <property type="entry name" value="Globin/Proto"/>
</dbReference>
<evidence type="ECO:0000313" key="6">
    <source>
        <dbReference type="EMBL" id="AFV00744.1"/>
    </source>
</evidence>
<evidence type="ECO:0000256" key="2">
    <source>
        <dbReference type="ARBA" id="ARBA00022617"/>
    </source>
</evidence>
<dbReference type="KEGG" id="saga:M5M_18075"/>
<sequence length="140" mass="16151">MANIQAKRPYGLMDNSYQSAGGFEGLQQLVGLFYDVMAELPESENIHHMHTDPQPVRRDKLARFLAGWLGGPRLFSETYGPINIPQVHAHLVVNEAERDAWLLCMEKALAQMPYEQDFKEYLLTQLRIPAERIRQTARRQ</sequence>
<keyword evidence="3" id="KW-0479">Metal-binding</keyword>
<dbReference type="InterPro" id="IPR009050">
    <property type="entry name" value="Globin-like_sf"/>
</dbReference>
<reference evidence="6 7" key="1">
    <citation type="journal article" date="2013" name="Genome Announc.">
        <title>Complete genome sequence of Simiduia agarivorans SA1(T), a marine bacterium able to degrade a variety of polysaccharides.</title>
        <authorList>
            <person name="Lin S.Y."/>
            <person name="Shieh W.Y."/>
            <person name="Chen J.S."/>
            <person name="Tang S.L."/>
        </authorList>
    </citation>
    <scope>NUCLEOTIDE SEQUENCE [LARGE SCALE GENOMIC DNA]</scope>
    <source>
        <strain evidence="7">DSM 21679 / JCM 13881 / BCRC 17597 / SA1</strain>
    </source>
</reference>
<dbReference type="AlphaFoldDB" id="K4KRH7"/>
<keyword evidence="1" id="KW-0813">Transport</keyword>
<dbReference type="GO" id="GO:0019825">
    <property type="term" value="F:oxygen binding"/>
    <property type="evidence" value="ECO:0007669"/>
    <property type="project" value="InterPro"/>
</dbReference>
<protein>
    <recommendedName>
        <fullName evidence="8">Globin</fullName>
    </recommendedName>
</protein>
<proteinExistence type="inferred from homology"/>
<dbReference type="STRING" id="1117647.M5M_18075"/>
<evidence type="ECO:0000256" key="3">
    <source>
        <dbReference type="ARBA" id="ARBA00022723"/>
    </source>
</evidence>
<dbReference type="eggNOG" id="COG2346">
    <property type="taxonomic scope" value="Bacteria"/>
</dbReference>
<dbReference type="HOGENOM" id="CLU_103526_3_0_6"/>